<gene>
    <name evidence="7" type="ORF">ABID37_001918</name>
</gene>
<organism evidence="7 8">
    <name type="scientific">Aquamicrobium terrae</name>
    <dbReference type="NCBI Taxonomy" id="1324945"/>
    <lineage>
        <taxon>Bacteria</taxon>
        <taxon>Pseudomonadati</taxon>
        <taxon>Pseudomonadota</taxon>
        <taxon>Alphaproteobacteria</taxon>
        <taxon>Hyphomicrobiales</taxon>
        <taxon>Phyllobacteriaceae</taxon>
        <taxon>Aquamicrobium</taxon>
    </lineage>
</organism>
<keyword evidence="8" id="KW-1185">Reference proteome</keyword>
<evidence type="ECO:0000256" key="6">
    <source>
        <dbReference type="SAM" id="Phobius"/>
    </source>
</evidence>
<keyword evidence="4 6" id="KW-1133">Transmembrane helix</keyword>
<accession>A0ABV2MY30</accession>
<feature type="transmembrane region" description="Helical" evidence="6">
    <location>
        <begin position="31"/>
        <end position="51"/>
    </location>
</feature>
<keyword evidence="2" id="KW-1003">Cell membrane</keyword>
<evidence type="ECO:0000256" key="2">
    <source>
        <dbReference type="ARBA" id="ARBA00022475"/>
    </source>
</evidence>
<evidence type="ECO:0000256" key="4">
    <source>
        <dbReference type="ARBA" id="ARBA00022989"/>
    </source>
</evidence>
<dbReference type="EMBL" id="JBEPML010000005">
    <property type="protein sequence ID" value="MET3791710.1"/>
    <property type="molecule type" value="Genomic_DNA"/>
</dbReference>
<keyword evidence="5 6" id="KW-0472">Membrane</keyword>
<dbReference type="Pfam" id="PF03626">
    <property type="entry name" value="COX4_pro"/>
    <property type="match status" value="1"/>
</dbReference>
<dbReference type="Proteomes" id="UP001549076">
    <property type="component" value="Unassembled WGS sequence"/>
</dbReference>
<comment type="caution">
    <text evidence="7">The sequence shown here is derived from an EMBL/GenBank/DDBJ whole genome shotgun (WGS) entry which is preliminary data.</text>
</comment>
<comment type="subcellular location">
    <subcellularLocation>
        <location evidence="1">Cell membrane</location>
        <topology evidence="1">Multi-pass membrane protein</topology>
    </subcellularLocation>
</comment>
<evidence type="ECO:0000313" key="8">
    <source>
        <dbReference type="Proteomes" id="UP001549076"/>
    </source>
</evidence>
<feature type="transmembrane region" description="Helical" evidence="6">
    <location>
        <begin position="6"/>
        <end position="24"/>
    </location>
</feature>
<sequence length="78" mass="8461">MEGLTRTWLLLVALTAATTTLAFFDGRVAAALLLVLAFLKARAILSGFLHLKRATGWIFVATVPLGIWLTVLFGLYAI</sequence>
<reference evidence="7 8" key="1">
    <citation type="submission" date="2024-06" db="EMBL/GenBank/DDBJ databases">
        <title>Genomic Encyclopedia of Type Strains, Phase IV (KMG-IV): sequencing the most valuable type-strain genomes for metagenomic binning, comparative biology and taxonomic classification.</title>
        <authorList>
            <person name="Goeker M."/>
        </authorList>
    </citation>
    <scope>NUCLEOTIDE SEQUENCE [LARGE SCALE GENOMIC DNA]</scope>
    <source>
        <strain evidence="7 8">DSM 27865</strain>
    </source>
</reference>
<evidence type="ECO:0000256" key="5">
    <source>
        <dbReference type="ARBA" id="ARBA00023136"/>
    </source>
</evidence>
<name>A0ABV2MY30_9HYPH</name>
<evidence type="ECO:0000256" key="3">
    <source>
        <dbReference type="ARBA" id="ARBA00022692"/>
    </source>
</evidence>
<dbReference type="RefSeq" id="WP_354194033.1">
    <property type="nucleotide sequence ID" value="NZ_JBEPML010000005.1"/>
</dbReference>
<evidence type="ECO:0000313" key="7">
    <source>
        <dbReference type="EMBL" id="MET3791710.1"/>
    </source>
</evidence>
<keyword evidence="3 6" id="KW-0812">Transmembrane</keyword>
<feature type="transmembrane region" description="Helical" evidence="6">
    <location>
        <begin position="57"/>
        <end position="77"/>
    </location>
</feature>
<proteinExistence type="predicted"/>
<dbReference type="InterPro" id="IPR005171">
    <property type="entry name" value="Cyt_c_oxidase_su4_prok"/>
</dbReference>
<evidence type="ECO:0000256" key="1">
    <source>
        <dbReference type="ARBA" id="ARBA00004651"/>
    </source>
</evidence>
<protein>
    <submittedName>
        <fullName evidence="7">Heme/copper-type cytochrome/quinol oxidase subunit 4</fullName>
    </submittedName>
</protein>